<evidence type="ECO:0000256" key="4">
    <source>
        <dbReference type="ARBA" id="ARBA00023136"/>
    </source>
</evidence>
<evidence type="ECO:0000256" key="3">
    <source>
        <dbReference type="ARBA" id="ARBA00022989"/>
    </source>
</evidence>
<dbReference type="AlphaFoldDB" id="A0AAE3SNI5"/>
<protein>
    <submittedName>
        <fullName evidence="6">DUF4870 domain-containing protein</fullName>
    </submittedName>
</protein>
<dbReference type="Pfam" id="PF09685">
    <property type="entry name" value="MamF_MmsF"/>
    <property type="match status" value="1"/>
</dbReference>
<sequence>MHVINQPAAMRTDRSLLVVTHLTQLLSYVIGFGSLIVPLIIWLSTRNTVEDMNEHGKAVVNLQLSIILYIIISIPAILLLGLGILTLIATAILGFVMPIVNAVRANNGESPSYFMTIPFIS</sequence>
<organism evidence="6 7">
    <name type="scientific">Lentiprolixibacter aurantiacus</name>
    <dbReference type="NCBI Taxonomy" id="2993939"/>
    <lineage>
        <taxon>Bacteria</taxon>
        <taxon>Pseudomonadati</taxon>
        <taxon>Bacteroidota</taxon>
        <taxon>Flavobacteriia</taxon>
        <taxon>Flavobacteriales</taxon>
        <taxon>Flavobacteriaceae</taxon>
        <taxon>Lentiprolixibacter</taxon>
    </lineage>
</organism>
<dbReference type="EMBL" id="JAPFQP010000002">
    <property type="protein sequence ID" value="MCX2719817.1"/>
    <property type="molecule type" value="Genomic_DNA"/>
</dbReference>
<reference evidence="6" key="1">
    <citation type="submission" date="2022-11" db="EMBL/GenBank/DDBJ databases">
        <title>The characterization of three novel Bacteroidetes species and genomic analysis of their roles in tidal elemental geochemical cycles.</title>
        <authorList>
            <person name="Ma K.-J."/>
        </authorList>
    </citation>
    <scope>NUCLEOTIDE SEQUENCE</scope>
    <source>
        <strain evidence="6">M415</strain>
    </source>
</reference>
<keyword evidence="4 5" id="KW-0472">Membrane</keyword>
<feature type="transmembrane region" description="Helical" evidence="5">
    <location>
        <begin position="66"/>
        <end position="97"/>
    </location>
</feature>
<name>A0AAE3SNI5_9FLAO</name>
<evidence type="ECO:0000313" key="6">
    <source>
        <dbReference type="EMBL" id="MCX2719817.1"/>
    </source>
</evidence>
<proteinExistence type="predicted"/>
<evidence type="ECO:0000256" key="5">
    <source>
        <dbReference type="SAM" id="Phobius"/>
    </source>
</evidence>
<dbReference type="Proteomes" id="UP001207116">
    <property type="component" value="Unassembled WGS sequence"/>
</dbReference>
<dbReference type="RefSeq" id="WP_266012898.1">
    <property type="nucleotide sequence ID" value="NZ_JAPFQP010000002.1"/>
</dbReference>
<dbReference type="InterPro" id="IPR019109">
    <property type="entry name" value="MamF_MmsF"/>
</dbReference>
<comment type="subcellular location">
    <subcellularLocation>
        <location evidence="1">Membrane</location>
        <topology evidence="1">Multi-pass membrane protein</topology>
    </subcellularLocation>
</comment>
<keyword evidence="7" id="KW-1185">Reference proteome</keyword>
<gene>
    <name evidence="6" type="ORF">OO016_09400</name>
</gene>
<accession>A0AAE3SNI5</accession>
<evidence type="ECO:0000313" key="7">
    <source>
        <dbReference type="Proteomes" id="UP001207116"/>
    </source>
</evidence>
<comment type="caution">
    <text evidence="6">The sequence shown here is derived from an EMBL/GenBank/DDBJ whole genome shotgun (WGS) entry which is preliminary data.</text>
</comment>
<feature type="transmembrane region" description="Helical" evidence="5">
    <location>
        <begin position="25"/>
        <end position="45"/>
    </location>
</feature>
<keyword evidence="2 5" id="KW-0812">Transmembrane</keyword>
<keyword evidence="3 5" id="KW-1133">Transmembrane helix</keyword>
<evidence type="ECO:0000256" key="2">
    <source>
        <dbReference type="ARBA" id="ARBA00022692"/>
    </source>
</evidence>
<evidence type="ECO:0000256" key="1">
    <source>
        <dbReference type="ARBA" id="ARBA00004141"/>
    </source>
</evidence>